<evidence type="ECO:0000313" key="4">
    <source>
        <dbReference type="Proteomes" id="UP000078561"/>
    </source>
</evidence>
<dbReference type="AlphaFoldDB" id="A0A168QY79"/>
<dbReference type="InterPro" id="IPR035892">
    <property type="entry name" value="C2_domain_sf"/>
</dbReference>
<evidence type="ECO:0000259" key="2">
    <source>
        <dbReference type="PROSITE" id="PS50004"/>
    </source>
</evidence>
<dbReference type="EMBL" id="LT554468">
    <property type="protein sequence ID" value="SAM05762.1"/>
    <property type="molecule type" value="Genomic_DNA"/>
</dbReference>
<feature type="compositionally biased region" description="Polar residues" evidence="1">
    <location>
        <begin position="236"/>
        <end position="249"/>
    </location>
</feature>
<dbReference type="PROSITE" id="PS50004">
    <property type="entry name" value="C2"/>
    <property type="match status" value="1"/>
</dbReference>
<gene>
    <name evidence="3" type="primary">ABSGL_11637.1 scaffold 12295</name>
</gene>
<dbReference type="STRING" id="4829.A0A168QY79"/>
<dbReference type="SUPFAM" id="SSF49562">
    <property type="entry name" value="C2 domain (Calcium/lipid-binding domain, CaLB)"/>
    <property type="match status" value="1"/>
</dbReference>
<keyword evidence="4" id="KW-1185">Reference proteome</keyword>
<sequence>MSLGNLQVTAVSIRGLAENGFQNVNVFMGCYIEVSDKHRTQTQQGPEPQWNQTLTIPIREGSTKLHLEIVNENPNDPGVIGQGSLDLGAVLYQNQRLDDVWVPIYSANNGGGSTVGHALIRLEKQSQQQHGGAAPPPPAYSGSFSSNEYPQEKQQQPPYYGQPDRQSSFASLGPEQPLPANYGTGNPPPFTPPATSSNNPPAYPSSPYSPQGSVSMPGNPSSPYSPQGSVAMPGNPGSSYPNTPQPGQTNEKEKEKSTDWMKIGLGAAAVLGVGAFATHEYKEHQEEKHNKHH</sequence>
<dbReference type="OMA" id="WGTHELK"/>
<name>A0A168QY79_ABSGL</name>
<protein>
    <recommendedName>
        <fullName evidence="2">C2 domain-containing protein</fullName>
    </recommendedName>
</protein>
<dbReference type="InParanoid" id="A0A168QY79"/>
<feature type="compositionally biased region" description="Low complexity" evidence="1">
    <location>
        <begin position="193"/>
        <end position="210"/>
    </location>
</feature>
<feature type="compositionally biased region" description="Polar residues" evidence="1">
    <location>
        <begin position="211"/>
        <end position="228"/>
    </location>
</feature>
<proteinExistence type="predicted"/>
<reference evidence="3" key="1">
    <citation type="submission" date="2016-04" db="EMBL/GenBank/DDBJ databases">
        <authorList>
            <person name="Evans L.H."/>
            <person name="Alamgir A."/>
            <person name="Owens N."/>
            <person name="Weber N.D."/>
            <person name="Virtaneva K."/>
            <person name="Barbian K."/>
            <person name="Babar A."/>
            <person name="Rosenke K."/>
        </authorList>
    </citation>
    <scope>NUCLEOTIDE SEQUENCE [LARGE SCALE GENOMIC DNA]</scope>
    <source>
        <strain evidence="3">CBS 101.48</strain>
    </source>
</reference>
<dbReference type="Proteomes" id="UP000078561">
    <property type="component" value="Unassembled WGS sequence"/>
</dbReference>
<evidence type="ECO:0000256" key="1">
    <source>
        <dbReference type="SAM" id="MobiDB-lite"/>
    </source>
</evidence>
<dbReference type="SMART" id="SM00239">
    <property type="entry name" value="C2"/>
    <property type="match status" value="1"/>
</dbReference>
<organism evidence="3">
    <name type="scientific">Absidia glauca</name>
    <name type="common">Pin mould</name>
    <dbReference type="NCBI Taxonomy" id="4829"/>
    <lineage>
        <taxon>Eukaryota</taxon>
        <taxon>Fungi</taxon>
        <taxon>Fungi incertae sedis</taxon>
        <taxon>Mucoromycota</taxon>
        <taxon>Mucoromycotina</taxon>
        <taxon>Mucoromycetes</taxon>
        <taxon>Mucorales</taxon>
        <taxon>Cunninghamellaceae</taxon>
        <taxon>Absidia</taxon>
    </lineage>
</organism>
<dbReference type="InterPro" id="IPR000008">
    <property type="entry name" value="C2_dom"/>
</dbReference>
<dbReference type="PANTHER" id="PTHR47052:SF3">
    <property type="entry name" value="INGRESSION PROTEIN 1"/>
    <property type="match status" value="1"/>
</dbReference>
<dbReference type="Gene3D" id="2.60.40.150">
    <property type="entry name" value="C2 domain"/>
    <property type="match status" value="1"/>
</dbReference>
<feature type="compositionally biased region" description="Basic and acidic residues" evidence="1">
    <location>
        <begin position="250"/>
        <end position="259"/>
    </location>
</feature>
<dbReference type="OrthoDB" id="270970at2759"/>
<dbReference type="CDD" id="cd00030">
    <property type="entry name" value="C2"/>
    <property type="match status" value="1"/>
</dbReference>
<feature type="region of interest" description="Disordered" evidence="1">
    <location>
        <begin position="125"/>
        <end position="260"/>
    </location>
</feature>
<dbReference type="Pfam" id="PF00168">
    <property type="entry name" value="C2"/>
    <property type="match status" value="1"/>
</dbReference>
<dbReference type="PANTHER" id="PTHR47052">
    <property type="entry name" value="CONSERVED SERINE PROLINE-RICH PROTEIN (AFU_ORTHOLOGUE AFUA_2G01790)"/>
    <property type="match status" value="1"/>
</dbReference>
<feature type="domain" description="C2" evidence="2">
    <location>
        <begin position="1"/>
        <end position="102"/>
    </location>
</feature>
<feature type="compositionally biased region" description="Low complexity" evidence="1">
    <location>
        <begin position="152"/>
        <end position="166"/>
    </location>
</feature>
<evidence type="ECO:0000313" key="3">
    <source>
        <dbReference type="EMBL" id="SAM05762.1"/>
    </source>
</evidence>
<dbReference type="InterPro" id="IPR052981">
    <property type="entry name" value="Ingression_C2_domain"/>
</dbReference>
<accession>A0A168QY79</accession>